<proteinExistence type="predicted"/>
<dbReference type="Proteomes" id="UP001174909">
    <property type="component" value="Unassembled WGS sequence"/>
</dbReference>
<evidence type="ECO:0000256" key="1">
    <source>
        <dbReference type="SAM" id="MobiDB-lite"/>
    </source>
</evidence>
<feature type="region of interest" description="Disordered" evidence="1">
    <location>
        <begin position="90"/>
        <end position="209"/>
    </location>
</feature>
<evidence type="ECO:0000313" key="3">
    <source>
        <dbReference type="Proteomes" id="UP001174909"/>
    </source>
</evidence>
<dbReference type="EMBL" id="CASHTH010001914">
    <property type="protein sequence ID" value="CAI8021752.1"/>
    <property type="molecule type" value="Genomic_DNA"/>
</dbReference>
<reference evidence="2" key="1">
    <citation type="submission" date="2023-03" db="EMBL/GenBank/DDBJ databases">
        <authorList>
            <person name="Steffen K."/>
            <person name="Cardenas P."/>
        </authorList>
    </citation>
    <scope>NUCLEOTIDE SEQUENCE</scope>
</reference>
<accession>A0AA35S435</accession>
<feature type="compositionally biased region" description="Polar residues" evidence="1">
    <location>
        <begin position="145"/>
        <end position="156"/>
    </location>
</feature>
<feature type="compositionally biased region" description="Polar residues" evidence="1">
    <location>
        <begin position="114"/>
        <end position="127"/>
    </location>
</feature>
<keyword evidence="3" id="KW-1185">Reference proteome</keyword>
<name>A0AA35S435_GEOBA</name>
<organism evidence="2 3">
    <name type="scientific">Geodia barretti</name>
    <name type="common">Barrett's horny sponge</name>
    <dbReference type="NCBI Taxonomy" id="519541"/>
    <lineage>
        <taxon>Eukaryota</taxon>
        <taxon>Metazoa</taxon>
        <taxon>Porifera</taxon>
        <taxon>Demospongiae</taxon>
        <taxon>Heteroscleromorpha</taxon>
        <taxon>Tetractinellida</taxon>
        <taxon>Astrophorina</taxon>
        <taxon>Geodiidae</taxon>
        <taxon>Geodia</taxon>
    </lineage>
</organism>
<comment type="caution">
    <text evidence="2">The sequence shown here is derived from an EMBL/GenBank/DDBJ whole genome shotgun (WGS) entry which is preliminary data.</text>
</comment>
<protein>
    <submittedName>
        <fullName evidence="2">Uncharacterized protein</fullName>
    </submittedName>
</protein>
<sequence length="209" mass="22370">MCELECRYDFRSDIPSPEEWQEIIRRTYPSRNQRPVKDDMSDGCVDAGTISSTCVSPVNLLLSNLDQRVQSTSAKADVHSDFSLCHSISPVPSLTPPSPSSLTVPSVSAYHENSGLNKKSCTGSRQKLGQPRRRPPPPPPPLRSNAVNTTAPTASTRHARCEDSSKTLLAAGSQHGADTAASVTRESVGDGSSIHAVGEGDMDNNLSLD</sequence>
<dbReference type="AlphaFoldDB" id="A0AA35S435"/>
<gene>
    <name evidence="2" type="ORF">GBAR_LOCUS12851</name>
</gene>
<evidence type="ECO:0000313" key="2">
    <source>
        <dbReference type="EMBL" id="CAI8021752.1"/>
    </source>
</evidence>